<sequence length="206" mass="22739">MPSRRAIEVRTGDGSSQKWRVSLEEDAFDSFVAHGGAAARRVFGEGSLFSPLLFGKFFDPGDAFPLWEFEADALLAGLRNASKRPRPASIGSRPTPSTPSKRNCQKAKLLGLVLGLLDTLCAVGVRKCDAEVCGQSTKVIEISGLWRGKESEARDWKLGCWWEHGFVRRLEPPTTANWKKTEAHIVDDTLLEIKIPKHNTADGNLH</sequence>
<dbReference type="PANTHER" id="PTHR47838:SF1">
    <property type="entry name" value="21.7 KDA CLASS VI HEAT SHOCK PROTEIN"/>
    <property type="match status" value="1"/>
</dbReference>
<gene>
    <name evidence="2" type="ORF">ZIOFF_064780</name>
</gene>
<organism evidence="2 3">
    <name type="scientific">Zingiber officinale</name>
    <name type="common">Ginger</name>
    <name type="synonym">Amomum zingiber</name>
    <dbReference type="NCBI Taxonomy" id="94328"/>
    <lineage>
        <taxon>Eukaryota</taxon>
        <taxon>Viridiplantae</taxon>
        <taxon>Streptophyta</taxon>
        <taxon>Embryophyta</taxon>
        <taxon>Tracheophyta</taxon>
        <taxon>Spermatophyta</taxon>
        <taxon>Magnoliopsida</taxon>
        <taxon>Liliopsida</taxon>
        <taxon>Zingiberales</taxon>
        <taxon>Zingiberaceae</taxon>
        <taxon>Zingiber</taxon>
    </lineage>
</organism>
<evidence type="ECO:0000313" key="2">
    <source>
        <dbReference type="EMBL" id="KAG6475552.1"/>
    </source>
</evidence>
<dbReference type="Proteomes" id="UP000734854">
    <property type="component" value="Unassembled WGS sequence"/>
</dbReference>
<reference evidence="2 3" key="1">
    <citation type="submission" date="2020-08" db="EMBL/GenBank/DDBJ databases">
        <title>Plant Genome Project.</title>
        <authorList>
            <person name="Zhang R.-G."/>
        </authorList>
    </citation>
    <scope>NUCLEOTIDE SEQUENCE [LARGE SCALE GENOMIC DNA]</scope>
    <source>
        <tissue evidence="2">Rhizome</tissue>
    </source>
</reference>
<evidence type="ECO:0000313" key="3">
    <source>
        <dbReference type="Proteomes" id="UP000734854"/>
    </source>
</evidence>
<dbReference type="PANTHER" id="PTHR47838">
    <property type="entry name" value="21.7 KDA CLASS VI HEAT SHOCK PROTEIN"/>
    <property type="match status" value="1"/>
</dbReference>
<comment type="caution">
    <text evidence="2">The sequence shown here is derived from an EMBL/GenBank/DDBJ whole genome shotgun (WGS) entry which is preliminary data.</text>
</comment>
<keyword evidence="3" id="KW-1185">Reference proteome</keyword>
<dbReference type="AlphaFoldDB" id="A0A8J5EWG4"/>
<feature type="region of interest" description="Disordered" evidence="1">
    <location>
        <begin position="83"/>
        <end position="102"/>
    </location>
</feature>
<dbReference type="EMBL" id="JACMSC010000018">
    <property type="protein sequence ID" value="KAG6475552.1"/>
    <property type="molecule type" value="Genomic_DNA"/>
</dbReference>
<accession>A0A8J5EWG4</accession>
<proteinExistence type="predicted"/>
<feature type="compositionally biased region" description="Polar residues" evidence="1">
    <location>
        <begin position="92"/>
        <end position="102"/>
    </location>
</feature>
<evidence type="ECO:0008006" key="4">
    <source>
        <dbReference type="Google" id="ProtNLM"/>
    </source>
</evidence>
<evidence type="ECO:0000256" key="1">
    <source>
        <dbReference type="SAM" id="MobiDB-lite"/>
    </source>
</evidence>
<name>A0A8J5EWG4_ZINOF</name>
<protein>
    <recommendedName>
        <fullName evidence="4">SHSP domain-containing protein</fullName>
    </recommendedName>
</protein>